<reference evidence="2 3" key="1">
    <citation type="submission" date="2016-12" db="EMBL/GenBank/DDBJ databases">
        <authorList>
            <person name="Song W.-J."/>
            <person name="Kurnit D.M."/>
        </authorList>
    </citation>
    <scope>NUCLEOTIDE SEQUENCE [LARGE SCALE GENOMIC DNA]</scope>
    <source>
        <strain evidence="2 3">IMCC3135</strain>
    </source>
</reference>
<evidence type="ECO:0000259" key="1">
    <source>
        <dbReference type="Pfam" id="PF00156"/>
    </source>
</evidence>
<dbReference type="AlphaFoldDB" id="A0A2Z2NZ78"/>
<keyword evidence="3" id="KW-1185">Reference proteome</keyword>
<dbReference type="PANTHER" id="PTHR43218:SF1">
    <property type="entry name" value="PHOSPHORIBOSYLTRANSFERASE"/>
    <property type="match status" value="1"/>
</dbReference>
<accession>A0A2Z2NZ78</accession>
<dbReference type="KEGG" id="gai:IMCC3135_20515"/>
<dbReference type="Gene3D" id="3.40.50.2020">
    <property type="match status" value="1"/>
</dbReference>
<dbReference type="EC" id="2.4.2.10" evidence="2"/>
<dbReference type="GO" id="GO:0004588">
    <property type="term" value="F:orotate phosphoribosyltransferase activity"/>
    <property type="evidence" value="ECO:0007669"/>
    <property type="project" value="UniProtKB-EC"/>
</dbReference>
<evidence type="ECO:0000313" key="2">
    <source>
        <dbReference type="EMBL" id="ASJ74180.1"/>
    </source>
</evidence>
<evidence type="ECO:0000313" key="3">
    <source>
        <dbReference type="Proteomes" id="UP000250079"/>
    </source>
</evidence>
<dbReference type="CDD" id="cd06223">
    <property type="entry name" value="PRTases_typeI"/>
    <property type="match status" value="1"/>
</dbReference>
<proteinExistence type="predicted"/>
<dbReference type="EMBL" id="CP018632">
    <property type="protein sequence ID" value="ASJ74180.1"/>
    <property type="molecule type" value="Genomic_DNA"/>
</dbReference>
<feature type="domain" description="Phosphoribosyltransferase" evidence="1">
    <location>
        <begin position="67"/>
        <end position="188"/>
    </location>
</feature>
<dbReference type="SUPFAM" id="SSF53271">
    <property type="entry name" value="PRTase-like"/>
    <property type="match status" value="1"/>
</dbReference>
<dbReference type="NCBIfam" id="NF004689">
    <property type="entry name" value="PRK06031.1"/>
    <property type="match status" value="1"/>
</dbReference>
<keyword evidence="2" id="KW-0328">Glycosyltransferase</keyword>
<name>A0A2Z2NZ78_9GAMM</name>
<dbReference type="Pfam" id="PF00156">
    <property type="entry name" value="Pribosyltran"/>
    <property type="match status" value="1"/>
</dbReference>
<dbReference type="InterPro" id="IPR000836">
    <property type="entry name" value="PRTase_dom"/>
</dbReference>
<gene>
    <name evidence="2" type="primary">pyrE_2</name>
    <name evidence="2" type="ORF">IMCC3135_20515</name>
</gene>
<dbReference type="RefSeq" id="WP_205737633.1">
    <property type="nucleotide sequence ID" value="NZ_CP018632.1"/>
</dbReference>
<keyword evidence="2" id="KW-0808">Transferase</keyword>
<dbReference type="InterPro" id="IPR029057">
    <property type="entry name" value="PRTase-like"/>
</dbReference>
<protein>
    <submittedName>
        <fullName evidence="2">Orotate phosphoribosyltransferase</fullName>
        <ecNumber evidence="2">2.4.2.10</ecNumber>
    </submittedName>
</protein>
<sequence>MANTMQTTSNDPALQFWQQIDPAGTHPFNPDTGYLDGYPATLSDGSELLLPIRERDNGQFALASLIINQASFTVVDALASELAEQLSTYQPDLIVGVPTLGLTLAEATARKLGHAGYLPLGTSRKFWYQDSLSVPMSSITSPGAQKRLYIDPRLLPLLEGKRICVIDDAISTGSSIVAALSLLSQLDITPVCLGFAMRQSNVWKQTLKDTHPGMENLVCSAFHSPKLIPITGGGWTIES</sequence>
<dbReference type="PANTHER" id="PTHR43218">
    <property type="entry name" value="PHOSPHORIBOSYLTRANSFERASE-RELATED"/>
    <property type="match status" value="1"/>
</dbReference>
<organism evidence="2 3">
    <name type="scientific">Granulosicoccus antarcticus IMCC3135</name>
    <dbReference type="NCBI Taxonomy" id="1192854"/>
    <lineage>
        <taxon>Bacteria</taxon>
        <taxon>Pseudomonadati</taxon>
        <taxon>Pseudomonadota</taxon>
        <taxon>Gammaproteobacteria</taxon>
        <taxon>Chromatiales</taxon>
        <taxon>Granulosicoccaceae</taxon>
        <taxon>Granulosicoccus</taxon>
    </lineage>
</organism>
<dbReference type="Proteomes" id="UP000250079">
    <property type="component" value="Chromosome"/>
</dbReference>